<dbReference type="GO" id="GO:0061630">
    <property type="term" value="F:ubiquitin protein ligase activity"/>
    <property type="evidence" value="ECO:0007669"/>
    <property type="project" value="InterPro"/>
</dbReference>
<dbReference type="AlphaFoldDB" id="A0AA41MJH1"/>
<dbReference type="PANTHER" id="PTHR22938">
    <property type="entry name" value="ZINC FINGER PROTEIN 598"/>
    <property type="match status" value="1"/>
</dbReference>
<dbReference type="InterPro" id="IPR044288">
    <property type="entry name" value="ZNF598/HEL2"/>
</dbReference>
<dbReference type="Pfam" id="PF25447">
    <property type="entry name" value="RING_ZNF598"/>
    <property type="match status" value="1"/>
</dbReference>
<organism evidence="1 2">
    <name type="scientific">Sciurus carolinensis</name>
    <name type="common">Eastern gray squirrel</name>
    <dbReference type="NCBI Taxonomy" id="30640"/>
    <lineage>
        <taxon>Eukaryota</taxon>
        <taxon>Metazoa</taxon>
        <taxon>Chordata</taxon>
        <taxon>Craniata</taxon>
        <taxon>Vertebrata</taxon>
        <taxon>Euteleostomi</taxon>
        <taxon>Mammalia</taxon>
        <taxon>Eutheria</taxon>
        <taxon>Euarchontoglires</taxon>
        <taxon>Glires</taxon>
        <taxon>Rodentia</taxon>
        <taxon>Sciuromorpha</taxon>
        <taxon>Sciuridae</taxon>
        <taxon>Sciurinae</taxon>
        <taxon>Sciurini</taxon>
        <taxon>Sciurus</taxon>
    </lineage>
</organism>
<dbReference type="GO" id="GO:0072344">
    <property type="term" value="P:rescue of stalled ribosome"/>
    <property type="evidence" value="ECO:0007669"/>
    <property type="project" value="InterPro"/>
</dbReference>
<evidence type="ECO:0000313" key="1">
    <source>
        <dbReference type="EMBL" id="MBZ3872951.1"/>
    </source>
</evidence>
<keyword evidence="2" id="KW-1185">Reference proteome</keyword>
<comment type="caution">
    <text evidence="1">The sequence shown here is derived from an EMBL/GenBank/DDBJ whole genome shotgun (WGS) entry which is preliminary data.</text>
</comment>
<dbReference type="Proteomes" id="UP001166674">
    <property type="component" value="Unassembled WGS sequence"/>
</dbReference>
<dbReference type="EMBL" id="JAATJV010195147">
    <property type="protein sequence ID" value="MBZ3872951.1"/>
    <property type="molecule type" value="Genomic_DNA"/>
</dbReference>
<accession>A0AA41MJH1</accession>
<protein>
    <submittedName>
        <fullName evidence="1">Zinc finger protein 598</fullName>
    </submittedName>
</protein>
<reference evidence="1" key="1">
    <citation type="submission" date="2020-03" db="EMBL/GenBank/DDBJ databases">
        <title>Studies in the Genomics of Life Span.</title>
        <authorList>
            <person name="Glass D."/>
        </authorList>
    </citation>
    <scope>NUCLEOTIDE SEQUENCE</scope>
    <source>
        <strain evidence="1">SUZIE</strain>
        <tissue evidence="1">Muscle</tissue>
    </source>
</reference>
<name>A0AA41MJH1_SCICA</name>
<gene>
    <name evidence="1" type="ORF">SUZIE_120505</name>
</gene>
<dbReference type="GO" id="GO:0043022">
    <property type="term" value="F:ribosome binding"/>
    <property type="evidence" value="ECO:0007669"/>
    <property type="project" value="TreeGrafter"/>
</dbReference>
<sequence>MGEGTGALPWWHGALEVVAAAPKLGGRSCMLCCRNLEATALGHCDHPVCYRCSTKMRVLCEPQSPSSSCSMRRNMTSTLQMERFALYRQLLQLECPQCPQLLPFSLFWDLEQHMQKQHEFFCCNLCLKHLRIFTYECKWYSRKDLSRHLTQVDPEDT</sequence>
<dbReference type="GO" id="GO:0016567">
    <property type="term" value="P:protein ubiquitination"/>
    <property type="evidence" value="ECO:0007669"/>
    <property type="project" value="TreeGrafter"/>
</dbReference>
<dbReference type="PANTHER" id="PTHR22938:SF0">
    <property type="entry name" value="E3 UBIQUITIN-PROTEIN LIGASE ZNF598"/>
    <property type="match status" value="1"/>
</dbReference>
<evidence type="ECO:0000313" key="2">
    <source>
        <dbReference type="Proteomes" id="UP001166674"/>
    </source>
</evidence>
<proteinExistence type="predicted"/>